<dbReference type="RefSeq" id="WP_227775823.1">
    <property type="nucleotide sequence ID" value="NZ_BAABKX010000001.1"/>
</dbReference>
<gene>
    <name evidence="2" type="ORF">GCM10025751_10380</name>
</gene>
<sequence>MSEITSRRVGHHFISALLGFASVLLFHLEYAPENAANPYWLGGGILVGSTVIVMEYRRREISAVLENSMTITSLALIVGVVLVATVITVAELHYTPKWTSGLLGLACSNLVVVPLYLSN</sequence>
<evidence type="ECO:0000313" key="2">
    <source>
        <dbReference type="EMBL" id="GAA5044311.1"/>
    </source>
</evidence>
<proteinExistence type="predicted"/>
<evidence type="ECO:0000313" key="3">
    <source>
        <dbReference type="Proteomes" id="UP001501729"/>
    </source>
</evidence>
<feature type="transmembrane region" description="Helical" evidence="1">
    <location>
        <begin position="12"/>
        <end position="32"/>
    </location>
</feature>
<protein>
    <submittedName>
        <fullName evidence="2">Uncharacterized protein</fullName>
    </submittedName>
</protein>
<keyword evidence="1" id="KW-0472">Membrane</keyword>
<dbReference type="AlphaFoldDB" id="A0AAV3UDU4"/>
<reference evidence="2 3" key="1">
    <citation type="journal article" date="2019" name="Int. J. Syst. Evol. Microbiol.">
        <title>The Global Catalogue of Microorganisms (GCM) 10K type strain sequencing project: providing services to taxonomists for standard genome sequencing and annotation.</title>
        <authorList>
            <consortium name="The Broad Institute Genomics Platform"/>
            <consortium name="The Broad Institute Genome Sequencing Center for Infectious Disease"/>
            <person name="Wu L."/>
            <person name="Ma J."/>
        </authorList>
    </citation>
    <scope>NUCLEOTIDE SEQUENCE [LARGE SCALE GENOMIC DNA]</scope>
    <source>
        <strain evidence="2 3">JCM 17504</strain>
    </source>
</reference>
<accession>A0AAV3UDU4</accession>
<keyword evidence="3" id="KW-1185">Reference proteome</keyword>
<dbReference type="Proteomes" id="UP001501729">
    <property type="component" value="Unassembled WGS sequence"/>
</dbReference>
<feature type="transmembrane region" description="Helical" evidence="1">
    <location>
        <begin position="98"/>
        <end position="117"/>
    </location>
</feature>
<name>A0AAV3UDU4_9EURY</name>
<feature type="transmembrane region" description="Helical" evidence="1">
    <location>
        <begin position="38"/>
        <end position="56"/>
    </location>
</feature>
<organism evidence="2 3">
    <name type="scientific">Haladaptatus pallidirubidus</name>
    <dbReference type="NCBI Taxonomy" id="1008152"/>
    <lineage>
        <taxon>Archaea</taxon>
        <taxon>Methanobacteriati</taxon>
        <taxon>Methanobacteriota</taxon>
        <taxon>Stenosarchaea group</taxon>
        <taxon>Halobacteria</taxon>
        <taxon>Halobacteriales</taxon>
        <taxon>Haladaptataceae</taxon>
        <taxon>Haladaptatus</taxon>
    </lineage>
</organism>
<evidence type="ECO:0000256" key="1">
    <source>
        <dbReference type="SAM" id="Phobius"/>
    </source>
</evidence>
<keyword evidence="1" id="KW-0812">Transmembrane</keyword>
<keyword evidence="1" id="KW-1133">Transmembrane helix</keyword>
<comment type="caution">
    <text evidence="2">The sequence shown here is derived from an EMBL/GenBank/DDBJ whole genome shotgun (WGS) entry which is preliminary data.</text>
</comment>
<feature type="transmembrane region" description="Helical" evidence="1">
    <location>
        <begin position="68"/>
        <end position="92"/>
    </location>
</feature>
<dbReference type="GeneID" id="68611599"/>
<dbReference type="EMBL" id="BAABKX010000001">
    <property type="protein sequence ID" value="GAA5044311.1"/>
    <property type="molecule type" value="Genomic_DNA"/>
</dbReference>